<evidence type="ECO:0000256" key="2">
    <source>
        <dbReference type="ARBA" id="ARBA00007613"/>
    </source>
</evidence>
<feature type="region of interest" description="Disordered" evidence="8">
    <location>
        <begin position="1"/>
        <end position="27"/>
    </location>
</feature>
<evidence type="ECO:0000256" key="5">
    <source>
        <dbReference type="ARBA" id="ARBA00022692"/>
    </source>
</evidence>
<dbReference type="SUPFAM" id="SSF56954">
    <property type="entry name" value="Outer membrane efflux proteins (OEP)"/>
    <property type="match status" value="1"/>
</dbReference>
<gene>
    <name evidence="9" type="ORF">LOC71_02990</name>
</gene>
<dbReference type="Proteomes" id="UP001430306">
    <property type="component" value="Unassembled WGS sequence"/>
</dbReference>
<proteinExistence type="inferred from homology"/>
<name>A0ABS8NCF0_9BACT</name>
<evidence type="ECO:0000256" key="6">
    <source>
        <dbReference type="ARBA" id="ARBA00023136"/>
    </source>
</evidence>
<dbReference type="PANTHER" id="PTHR30026">
    <property type="entry name" value="OUTER MEMBRANE PROTEIN TOLC"/>
    <property type="match status" value="1"/>
</dbReference>
<keyword evidence="5" id="KW-0812">Transmembrane</keyword>
<evidence type="ECO:0000313" key="9">
    <source>
        <dbReference type="EMBL" id="MCC9641225.1"/>
    </source>
</evidence>
<dbReference type="InterPro" id="IPR003423">
    <property type="entry name" value="OMP_efflux"/>
</dbReference>
<dbReference type="Gene3D" id="1.20.1600.10">
    <property type="entry name" value="Outer membrane efflux proteins (OEP)"/>
    <property type="match status" value="1"/>
</dbReference>
<dbReference type="InterPro" id="IPR051906">
    <property type="entry name" value="TolC-like"/>
</dbReference>
<accession>A0ABS8NCF0</accession>
<dbReference type="EMBL" id="JAJKFW010000006">
    <property type="protein sequence ID" value="MCC9641225.1"/>
    <property type="molecule type" value="Genomic_DNA"/>
</dbReference>
<dbReference type="Pfam" id="PF02321">
    <property type="entry name" value="OEP"/>
    <property type="match status" value="1"/>
</dbReference>
<evidence type="ECO:0000256" key="4">
    <source>
        <dbReference type="ARBA" id="ARBA00022452"/>
    </source>
</evidence>
<keyword evidence="7" id="KW-0998">Cell outer membrane</keyword>
<comment type="similarity">
    <text evidence="2">Belongs to the outer membrane factor (OMF) (TC 1.B.17) family.</text>
</comment>
<organism evidence="9 10">
    <name type="scientific">Rhodopirellula halodulae</name>
    <dbReference type="NCBI Taxonomy" id="2894198"/>
    <lineage>
        <taxon>Bacteria</taxon>
        <taxon>Pseudomonadati</taxon>
        <taxon>Planctomycetota</taxon>
        <taxon>Planctomycetia</taxon>
        <taxon>Pirellulales</taxon>
        <taxon>Pirellulaceae</taxon>
        <taxon>Rhodopirellula</taxon>
    </lineage>
</organism>
<keyword evidence="10" id="KW-1185">Reference proteome</keyword>
<comment type="subcellular location">
    <subcellularLocation>
        <location evidence="1">Cell outer membrane</location>
    </subcellularLocation>
</comment>
<keyword evidence="3" id="KW-0813">Transport</keyword>
<evidence type="ECO:0000256" key="7">
    <source>
        <dbReference type="ARBA" id="ARBA00023237"/>
    </source>
</evidence>
<evidence type="ECO:0000256" key="3">
    <source>
        <dbReference type="ARBA" id="ARBA00022448"/>
    </source>
</evidence>
<dbReference type="PANTHER" id="PTHR30026:SF23">
    <property type="entry name" value="TO APRF-PUTATIVE OUTER MEMBRANE EFFLUX PROTEIN OR SECRETED ALKALINE PHOSPHATASE-RELATED"/>
    <property type="match status" value="1"/>
</dbReference>
<keyword evidence="4" id="KW-1134">Transmembrane beta strand</keyword>
<reference evidence="9" key="1">
    <citation type="submission" date="2021-11" db="EMBL/GenBank/DDBJ databases">
        <title>Genome sequence.</title>
        <authorList>
            <person name="Sun Q."/>
        </authorList>
    </citation>
    <scope>NUCLEOTIDE SEQUENCE</scope>
    <source>
        <strain evidence="9">JC740</strain>
    </source>
</reference>
<comment type="caution">
    <text evidence="9">The sequence shown here is derived from an EMBL/GenBank/DDBJ whole genome shotgun (WGS) entry which is preliminary data.</text>
</comment>
<evidence type="ECO:0000313" key="10">
    <source>
        <dbReference type="Proteomes" id="UP001430306"/>
    </source>
</evidence>
<evidence type="ECO:0000256" key="1">
    <source>
        <dbReference type="ARBA" id="ARBA00004442"/>
    </source>
</evidence>
<evidence type="ECO:0000256" key="8">
    <source>
        <dbReference type="SAM" id="MobiDB-lite"/>
    </source>
</evidence>
<protein>
    <submittedName>
        <fullName evidence="9">TolC family protein</fullName>
    </submittedName>
</protein>
<keyword evidence="6" id="KW-0472">Membrane</keyword>
<dbReference type="RefSeq" id="WP_230271224.1">
    <property type="nucleotide sequence ID" value="NZ_JAJKFW010000006.1"/>
</dbReference>
<sequence length="687" mass="76417">MKGVPTIVTDEPAQDVNVPSREPPDDKDRCASFPSTLKFVDFTTVCPRMPKSRPACHDRAPRRIIDAGEFVLSALIVTLVFLALGCRSKPVLDLAAGLPAVSSVIGTENVSAASLGIPVAQESFHNPASGKRDTQRLLELVSAQTKSFSDDLPAPQPLATSGVQHALKDGTDQAWDLTEAEMVEVALQNSSVIRSLGVRVLSSPQSVSTDLDPSIQATDPQFGPQAALAAFDSQLNASLTAQNNDRVFNNATLGGQVQELVQDYAQFESGWRKRTTLGTQWDVRSLHLYDSNNRAGNSFPSYWETQLEMGVRQPLMRGAGRSFNLIAGPDARPGLNFSNGIWIARINHQISQSDFQIQLRDYFLELYTAYWQLHRLYQSHDSIREARDVAYQIWQTVQSKKQTGLLGGEAYKEAQTRSQYLRYQRELDLALHGSVNEPGILQAERALRRLMGLPMSDGRRLRPADLATNAPFAFPLDESTSRAMQHRTELKRQRLEVQQRNLQVIAAKNFLLPQLDMIGRARIRGFGDHLTGEGPRFASAADDFFSLDHTEWEFGVEMGVSPLRRQAKAGVRNAMLQLQRERTILEEQQHAVVYEVHDAISNVASSYNALQHSIARAKANDERLASSRALYDAGKIQLEFLVDAAEQRLQAQRQLHLDQSNYSVSLVQVSRAMGTLLRDIGVHSHCE</sequence>